<dbReference type="InterPro" id="IPR018089">
    <property type="entry name" value="OMPdecase_AS"/>
</dbReference>
<dbReference type="UniPathway" id="UPA00070">
    <property type="reaction ID" value="UER00120"/>
</dbReference>
<dbReference type="PANTHER" id="PTHR43375">
    <property type="entry name" value="OROTIDINE 5'-PHOSPHATE DECARBOXYLASE"/>
    <property type="match status" value="1"/>
</dbReference>
<dbReference type="Proteomes" id="UP000054717">
    <property type="component" value="Unassembled WGS sequence"/>
</dbReference>
<keyword evidence="3 7" id="KW-0210">Decarboxylase</keyword>
<organism evidence="9 10">
    <name type="scientific">Caballeronia telluris</name>
    <dbReference type="NCBI Taxonomy" id="326475"/>
    <lineage>
        <taxon>Bacteria</taxon>
        <taxon>Pseudomonadati</taxon>
        <taxon>Pseudomonadota</taxon>
        <taxon>Betaproteobacteria</taxon>
        <taxon>Burkholderiales</taxon>
        <taxon>Burkholderiaceae</taxon>
        <taxon>Caballeronia</taxon>
    </lineage>
</organism>
<sequence>MSFIESLTTAWARTQSLLCVGLDPEPSKFPGSLKNRSDAIFDFCRAIVDATGPYASSFKPQIAYFAAHRAEDQLEQLIAHIHETHPGLPVILDAKRGDIGSTAEQYAREAFERYDADAVTVNPYMGFDSIEPYLAHEGRGVIVLCRTSNPGGSDLQFLETQGRPLYQVVAQLAAEKWNAAGQLGLVVGATFPKEIEVVRGIVGEMPLLIPGIGAQGGDVEATVRAGRTAGGAGMLINSSRAIIYAGRDDDFASAAAQAAKKTRDTINLYR</sequence>
<evidence type="ECO:0000313" key="9">
    <source>
        <dbReference type="EMBL" id="SAL69885.1"/>
    </source>
</evidence>
<dbReference type="STRING" id="326475.AWB66_04387"/>
<evidence type="ECO:0000259" key="8">
    <source>
        <dbReference type="SMART" id="SM00934"/>
    </source>
</evidence>
<dbReference type="PROSITE" id="PS00156">
    <property type="entry name" value="OMPDECASE"/>
    <property type="match status" value="1"/>
</dbReference>
<dbReference type="RefSeq" id="WP_087632278.1">
    <property type="nucleotide sequence ID" value="NZ_FCNZ02000018.1"/>
</dbReference>
<dbReference type="InterPro" id="IPR013785">
    <property type="entry name" value="Aldolase_TIM"/>
</dbReference>
<evidence type="ECO:0000256" key="3">
    <source>
        <dbReference type="ARBA" id="ARBA00022793"/>
    </source>
</evidence>
<evidence type="ECO:0000256" key="5">
    <source>
        <dbReference type="ARBA" id="ARBA00023239"/>
    </source>
</evidence>
<dbReference type="Gene3D" id="3.20.20.70">
    <property type="entry name" value="Aldolase class I"/>
    <property type="match status" value="1"/>
</dbReference>
<feature type="active site" description="Proton donor" evidence="7">
    <location>
        <position position="95"/>
    </location>
</feature>
<evidence type="ECO:0000313" key="10">
    <source>
        <dbReference type="Proteomes" id="UP000054717"/>
    </source>
</evidence>
<reference evidence="9" key="1">
    <citation type="submission" date="2016-01" db="EMBL/GenBank/DDBJ databases">
        <authorList>
            <person name="Peeters Charlotte."/>
        </authorList>
    </citation>
    <scope>NUCLEOTIDE SEQUENCE</scope>
    <source>
        <strain evidence="9">LMG 22936</strain>
    </source>
</reference>
<evidence type="ECO:0000256" key="4">
    <source>
        <dbReference type="ARBA" id="ARBA00022975"/>
    </source>
</evidence>
<gene>
    <name evidence="7" type="primary">pyrF</name>
    <name evidence="9" type="ORF">AWB66_04387</name>
</gene>
<dbReference type="InterPro" id="IPR011995">
    <property type="entry name" value="OMPdecase_type-2"/>
</dbReference>
<dbReference type="PANTHER" id="PTHR43375:SF1">
    <property type="entry name" value="OROTIDINE 5'-PHOSPHATE DECARBOXYLASE"/>
    <property type="match status" value="1"/>
</dbReference>
<evidence type="ECO:0000256" key="7">
    <source>
        <dbReference type="HAMAP-Rule" id="MF_01215"/>
    </source>
</evidence>
<name>A0A158JMI9_9BURK</name>
<comment type="pathway">
    <text evidence="1 7">Pyrimidine metabolism; UMP biosynthesis via de novo pathway; UMP from orotate: step 2/2.</text>
</comment>
<dbReference type="NCBIfam" id="TIGR02127">
    <property type="entry name" value="pyrF_sub2"/>
    <property type="match status" value="1"/>
</dbReference>
<feature type="domain" description="Orotidine 5'-phosphate decarboxylase" evidence="8">
    <location>
        <begin position="17"/>
        <end position="255"/>
    </location>
</feature>
<proteinExistence type="inferred from homology"/>
<evidence type="ECO:0000256" key="6">
    <source>
        <dbReference type="ARBA" id="ARBA00049157"/>
    </source>
</evidence>
<dbReference type="EMBL" id="FCNZ02000018">
    <property type="protein sequence ID" value="SAL69885.1"/>
    <property type="molecule type" value="Genomic_DNA"/>
</dbReference>
<comment type="caution">
    <text evidence="9">The sequence shown here is derived from an EMBL/GenBank/DDBJ whole genome shotgun (WGS) entry which is preliminary data.</text>
</comment>
<dbReference type="InterPro" id="IPR011060">
    <property type="entry name" value="RibuloseP-bd_barrel"/>
</dbReference>
<dbReference type="AlphaFoldDB" id="A0A158JMI9"/>
<dbReference type="Pfam" id="PF00215">
    <property type="entry name" value="OMPdecase"/>
    <property type="match status" value="1"/>
</dbReference>
<keyword evidence="10" id="KW-1185">Reference proteome</keyword>
<dbReference type="GO" id="GO:0006207">
    <property type="term" value="P:'de novo' pyrimidine nucleobase biosynthetic process"/>
    <property type="evidence" value="ECO:0007669"/>
    <property type="project" value="InterPro"/>
</dbReference>
<accession>A0A158JMI9</accession>
<comment type="similarity">
    <text evidence="2 7">Belongs to the OMP decarboxylase family. Type 2 subfamily.</text>
</comment>
<comment type="catalytic activity">
    <reaction evidence="6 7">
        <text>orotidine 5'-phosphate + H(+) = UMP + CO2</text>
        <dbReference type="Rhea" id="RHEA:11596"/>
        <dbReference type="ChEBI" id="CHEBI:15378"/>
        <dbReference type="ChEBI" id="CHEBI:16526"/>
        <dbReference type="ChEBI" id="CHEBI:57538"/>
        <dbReference type="ChEBI" id="CHEBI:57865"/>
        <dbReference type="EC" id="4.1.1.23"/>
    </reaction>
</comment>
<evidence type="ECO:0000256" key="1">
    <source>
        <dbReference type="ARBA" id="ARBA00004861"/>
    </source>
</evidence>
<dbReference type="GO" id="GO:0044205">
    <property type="term" value="P:'de novo' UMP biosynthetic process"/>
    <property type="evidence" value="ECO:0007669"/>
    <property type="project" value="UniProtKB-UniRule"/>
</dbReference>
<dbReference type="SUPFAM" id="SSF51366">
    <property type="entry name" value="Ribulose-phoshate binding barrel"/>
    <property type="match status" value="1"/>
</dbReference>
<dbReference type="InterPro" id="IPR001754">
    <property type="entry name" value="OMPdeCOase_dom"/>
</dbReference>
<dbReference type="EC" id="4.1.1.23" evidence="7"/>
<dbReference type="GO" id="GO:0004590">
    <property type="term" value="F:orotidine-5'-phosphate decarboxylase activity"/>
    <property type="evidence" value="ECO:0007669"/>
    <property type="project" value="UniProtKB-UniRule"/>
</dbReference>
<dbReference type="CDD" id="cd04725">
    <property type="entry name" value="OMP_decarboxylase_like"/>
    <property type="match status" value="1"/>
</dbReference>
<dbReference type="SMART" id="SM00934">
    <property type="entry name" value="OMPdecase"/>
    <property type="match status" value="1"/>
</dbReference>
<evidence type="ECO:0000256" key="2">
    <source>
        <dbReference type="ARBA" id="ARBA00008847"/>
    </source>
</evidence>
<keyword evidence="4 7" id="KW-0665">Pyrimidine biosynthesis</keyword>
<dbReference type="HAMAP" id="MF_01215">
    <property type="entry name" value="OMPdecase_type2"/>
    <property type="match status" value="1"/>
</dbReference>
<keyword evidence="5 7" id="KW-0456">Lyase</keyword>
<protein>
    <recommendedName>
        <fullName evidence="7">Orotidine 5'-phosphate decarboxylase</fullName>
        <ecNumber evidence="7">4.1.1.23</ecNumber>
    </recommendedName>
    <alternativeName>
        <fullName evidence="7">OMP decarboxylase</fullName>
        <shortName evidence="7">OMPDCase</shortName>
        <shortName evidence="7">OMPdecase</shortName>
    </alternativeName>
</protein>